<evidence type="ECO:0000313" key="2">
    <source>
        <dbReference type="EMBL" id="SUA20235.1"/>
    </source>
</evidence>
<dbReference type="AlphaFoldDB" id="A0A378VTB9"/>
<sequence length="197" mass="22335">MQNTGQTAATFNLSRNTLYLRIRLKKQTGSLKHQVTGLNAAKSDRQKPARYVGRHPDACLHEIAKHFDCTAAAVCHAPKQMRMARKKDRRLQRTRPGQSNALLTRPAGFSDCQRVCPDETGFDRRLFRPYARSLKGQMAKARISGKRYRRLSLVSAQVGNRPIAPMVCQNTVAGSFLKRGFSNAYCPHWLKIGDYFR</sequence>
<evidence type="ECO:0000259" key="1">
    <source>
        <dbReference type="Pfam" id="PF01710"/>
    </source>
</evidence>
<dbReference type="EMBL" id="UGRI01000001">
    <property type="protein sequence ID" value="SUA20235.1"/>
    <property type="molecule type" value="Genomic_DNA"/>
</dbReference>
<protein>
    <submittedName>
        <fullName evidence="2">Putative phage associated protein</fullName>
    </submittedName>
</protein>
<feature type="domain" description="Transposase Synechocystis PCC 6803" evidence="1">
    <location>
        <begin position="7"/>
        <end position="95"/>
    </location>
</feature>
<organism evidence="2">
    <name type="scientific">Neisseria gonorrhoeae</name>
    <dbReference type="NCBI Taxonomy" id="485"/>
    <lineage>
        <taxon>Bacteria</taxon>
        <taxon>Pseudomonadati</taxon>
        <taxon>Pseudomonadota</taxon>
        <taxon>Betaproteobacteria</taxon>
        <taxon>Neisseriales</taxon>
        <taxon>Neisseriaceae</taxon>
        <taxon>Neisseria</taxon>
    </lineage>
</organism>
<dbReference type="InterPro" id="IPR002622">
    <property type="entry name" value="Transposase_14"/>
</dbReference>
<name>A0A378VTB9_NEIGO</name>
<proteinExistence type="predicted"/>
<accession>A0A378VTB9</accession>
<reference evidence="2" key="1">
    <citation type="submission" date="2018-06" db="EMBL/GenBank/DDBJ databases">
        <authorList>
            <consortium name="Pathogen Informatics"/>
            <person name="Doyle S."/>
        </authorList>
    </citation>
    <scope>NUCLEOTIDE SEQUENCE [LARGE SCALE GENOMIC DNA]</scope>
    <source>
        <strain evidence="2">NCTC11421</strain>
    </source>
</reference>
<gene>
    <name evidence="2" type="ORF">NCTC11421_00316</name>
</gene>
<dbReference type="Pfam" id="PF01710">
    <property type="entry name" value="HTH_Tnp_IS630"/>
    <property type="match status" value="1"/>
</dbReference>